<dbReference type="EMBL" id="PIDS01001679">
    <property type="protein sequence ID" value="PLL20721.1"/>
    <property type="molecule type" value="Genomic_DNA"/>
</dbReference>
<keyword evidence="1" id="KW-0812">Transmembrane</keyword>
<reference evidence="2 3" key="2">
    <citation type="submission" date="2018-01" db="EMBL/GenBank/DDBJ databases">
        <title>Genomic study of Klebsiella pneumoniae.</title>
        <authorList>
            <person name="Yang Y."/>
            <person name="Bicalho R."/>
        </authorList>
    </citation>
    <scope>NUCLEOTIDE SEQUENCE [LARGE SCALE GENOMIC DNA]</scope>
    <source>
        <strain evidence="2 3">A11</strain>
    </source>
</reference>
<reference evidence="2 3" key="1">
    <citation type="submission" date="2017-11" db="EMBL/GenBank/DDBJ databases">
        <authorList>
            <person name="Han C.G."/>
        </authorList>
    </citation>
    <scope>NUCLEOTIDE SEQUENCE [LARGE SCALE GENOMIC DNA]</scope>
    <source>
        <strain evidence="2 3">A11</strain>
    </source>
</reference>
<accession>A0A2J4PPH1</accession>
<dbReference type="AlphaFoldDB" id="A0A2J4PPH1"/>
<feature type="transmembrane region" description="Helical" evidence="1">
    <location>
        <begin position="33"/>
        <end position="55"/>
    </location>
</feature>
<evidence type="ECO:0000256" key="1">
    <source>
        <dbReference type="SAM" id="Phobius"/>
    </source>
</evidence>
<proteinExistence type="predicted"/>
<comment type="caution">
    <text evidence="2">The sequence shown here is derived from an EMBL/GenBank/DDBJ whole genome shotgun (WGS) entry which is preliminary data.</text>
</comment>
<evidence type="ECO:0000313" key="2">
    <source>
        <dbReference type="EMBL" id="PLL20721.1"/>
    </source>
</evidence>
<organism evidence="2 3">
    <name type="scientific">Klebsiella michiganensis</name>
    <dbReference type="NCBI Taxonomy" id="1134687"/>
    <lineage>
        <taxon>Bacteria</taxon>
        <taxon>Pseudomonadati</taxon>
        <taxon>Pseudomonadota</taxon>
        <taxon>Gammaproteobacteria</taxon>
        <taxon>Enterobacterales</taxon>
        <taxon>Enterobacteriaceae</taxon>
        <taxon>Klebsiella/Raoultella group</taxon>
        <taxon>Klebsiella</taxon>
    </lineage>
</organism>
<protein>
    <submittedName>
        <fullName evidence="2">Uncharacterized protein</fullName>
    </submittedName>
</protein>
<keyword evidence="1" id="KW-0472">Membrane</keyword>
<gene>
    <name evidence="2" type="ORF">CWN50_31105</name>
</gene>
<keyword evidence="1" id="KW-1133">Transmembrane helix</keyword>
<sequence>MRNNWLLKLFLVKKYFLGWIEMSLKSHVFNKDVLIVSISMFFSFYAVRISSLRIVSDGNNVLDAFIALFFVVGFFVSVKKLINFIFSIL</sequence>
<feature type="transmembrane region" description="Helical" evidence="1">
    <location>
        <begin position="61"/>
        <end position="78"/>
    </location>
</feature>
<dbReference type="Proteomes" id="UP000234505">
    <property type="component" value="Unassembled WGS sequence"/>
</dbReference>
<evidence type="ECO:0000313" key="3">
    <source>
        <dbReference type="Proteomes" id="UP000234505"/>
    </source>
</evidence>
<name>A0A2J4PPH1_9ENTR</name>